<gene>
    <name evidence="2" type="ORF">FDO65_04975</name>
</gene>
<dbReference type="InterPro" id="IPR032710">
    <property type="entry name" value="NTF2-like_dom_sf"/>
</dbReference>
<accession>A0A4U6QLG9</accession>
<reference evidence="2 3" key="1">
    <citation type="submission" date="2019-05" db="EMBL/GenBank/DDBJ databases">
        <title>Nakamurella sp. N5BH11, whole genome shotgun sequence.</title>
        <authorList>
            <person name="Tuo L."/>
        </authorList>
    </citation>
    <scope>NUCLEOTIDE SEQUENCE [LARGE SCALE GENOMIC DNA]</scope>
    <source>
        <strain evidence="2 3">N5BH11</strain>
    </source>
</reference>
<protein>
    <recommendedName>
        <fullName evidence="1">YchJ-like middle NTF2-like domain-containing protein</fullName>
    </recommendedName>
</protein>
<name>A0A4U6QLG9_9ACTN</name>
<dbReference type="Proteomes" id="UP000306985">
    <property type="component" value="Unassembled WGS sequence"/>
</dbReference>
<dbReference type="SUPFAM" id="SSF54427">
    <property type="entry name" value="NTF2-like"/>
    <property type="match status" value="1"/>
</dbReference>
<dbReference type="OrthoDB" id="21421at2"/>
<comment type="caution">
    <text evidence="2">The sequence shown here is derived from an EMBL/GenBank/DDBJ whole genome shotgun (WGS) entry which is preliminary data.</text>
</comment>
<dbReference type="AlphaFoldDB" id="A0A4U6QLG9"/>
<feature type="domain" description="YchJ-like middle NTF2-like" evidence="1">
    <location>
        <begin position="42"/>
        <end position="134"/>
    </location>
</feature>
<evidence type="ECO:0000313" key="3">
    <source>
        <dbReference type="Proteomes" id="UP000306985"/>
    </source>
</evidence>
<dbReference type="Gene3D" id="3.10.450.50">
    <property type="match status" value="1"/>
</dbReference>
<evidence type="ECO:0000313" key="2">
    <source>
        <dbReference type="EMBL" id="TKV61006.1"/>
    </source>
</evidence>
<dbReference type="Pfam" id="PF17775">
    <property type="entry name" value="YchJ_M-like"/>
    <property type="match status" value="1"/>
</dbReference>
<dbReference type="InterPro" id="IPR048469">
    <property type="entry name" value="YchJ-like_M"/>
</dbReference>
<evidence type="ECO:0000259" key="1">
    <source>
        <dbReference type="Pfam" id="PF17775"/>
    </source>
</evidence>
<keyword evidence="3" id="KW-1185">Reference proteome</keyword>
<dbReference type="EMBL" id="SZZH01000001">
    <property type="protein sequence ID" value="TKV61006.1"/>
    <property type="molecule type" value="Genomic_DNA"/>
</dbReference>
<dbReference type="RefSeq" id="WP_137448309.1">
    <property type="nucleotide sequence ID" value="NZ_SZZH01000001.1"/>
</dbReference>
<sequence>MSSRSRRRRALAVAPTATCPCGEPATYADGCGRLHAGAAAATPAELMRSRYAAFVVRDRDHLLRTWSSAQRPGRLDFDDALRWTGLEILGSTGGTAFHSTGTVEFRAHFEYRGVAGVHQENSLFVREDGRWVYDRAIEPGE</sequence>
<proteinExistence type="predicted"/>
<organism evidence="2 3">
    <name type="scientific">Nakamurella flava</name>
    <dbReference type="NCBI Taxonomy" id="2576308"/>
    <lineage>
        <taxon>Bacteria</taxon>
        <taxon>Bacillati</taxon>
        <taxon>Actinomycetota</taxon>
        <taxon>Actinomycetes</taxon>
        <taxon>Nakamurellales</taxon>
        <taxon>Nakamurellaceae</taxon>
        <taxon>Nakamurella</taxon>
    </lineage>
</organism>